<dbReference type="GO" id="GO:0016020">
    <property type="term" value="C:membrane"/>
    <property type="evidence" value="ECO:0007669"/>
    <property type="project" value="TreeGrafter"/>
</dbReference>
<evidence type="ECO:0000313" key="3">
    <source>
        <dbReference type="Proteomes" id="UP000246635"/>
    </source>
</evidence>
<protein>
    <submittedName>
        <fullName evidence="2">Polysaccharide deacetylase family sporulation protein PdaB</fullName>
    </submittedName>
</protein>
<reference evidence="2 3" key="1">
    <citation type="submission" date="2018-05" db="EMBL/GenBank/DDBJ databases">
        <title>Genomic Encyclopedia of Type Strains, Phase III (KMG-III): the genomes of soil and plant-associated and newly described type strains.</title>
        <authorList>
            <person name="Whitman W."/>
        </authorList>
    </citation>
    <scope>NUCLEOTIDE SEQUENCE [LARGE SCALE GENOMIC DNA]</scope>
    <source>
        <strain evidence="2 3">CECT 5696</strain>
    </source>
</reference>
<evidence type="ECO:0000259" key="1">
    <source>
        <dbReference type="PROSITE" id="PS51677"/>
    </source>
</evidence>
<sequence length="270" mass="30109">MNMFYVLNGRKLKRYLMLAVAVVFSCGIIYAERDNIAVFAPQQPAAIYSIPTDKKVVALTFDISWGDKRAEPIIDVLKEKGVKNVTFFLSSVWSQSHPEIVKKIVDAGFEIGSHGHKHDYYSKFNDDEIRSQITTAHTILSGLTGKSPNLIRLPNGDFDKRVLRIAEELNYTVIQWDTDSFDWMNIGTDKIVERVVSRAHPGDIILMHASDSSKQTRDALPAIIDQLRANGYDFVTVSQMIGQTEVQGKTVNTGSLSDPSARLEAAAYGL</sequence>
<dbReference type="EMBL" id="QGTQ01000032">
    <property type="protein sequence ID" value="PWV94369.1"/>
    <property type="molecule type" value="Genomic_DNA"/>
</dbReference>
<dbReference type="GO" id="GO:0016810">
    <property type="term" value="F:hydrolase activity, acting on carbon-nitrogen (but not peptide) bonds"/>
    <property type="evidence" value="ECO:0007669"/>
    <property type="project" value="InterPro"/>
</dbReference>
<dbReference type="PANTHER" id="PTHR10587:SF128">
    <property type="entry name" value="POLYSACCHARIDE DEACETYLASE PDAB-RELATED"/>
    <property type="match status" value="1"/>
</dbReference>
<dbReference type="PROSITE" id="PS51677">
    <property type="entry name" value="NODB"/>
    <property type="match status" value="1"/>
</dbReference>
<dbReference type="InterPro" id="IPR050248">
    <property type="entry name" value="Polysacc_deacetylase_ArnD"/>
</dbReference>
<dbReference type="Proteomes" id="UP000246635">
    <property type="component" value="Unassembled WGS sequence"/>
</dbReference>
<dbReference type="InterPro" id="IPR002509">
    <property type="entry name" value="NODB_dom"/>
</dbReference>
<name>A0A2V2YLD0_9BACL</name>
<dbReference type="InterPro" id="IPR014132">
    <property type="entry name" value="PdaB-like"/>
</dbReference>
<keyword evidence="3" id="KW-1185">Reference proteome</keyword>
<dbReference type="RefSeq" id="WP_110046897.1">
    <property type="nucleotide sequence ID" value="NZ_CP054613.1"/>
</dbReference>
<comment type="caution">
    <text evidence="2">The sequence shown here is derived from an EMBL/GenBank/DDBJ whole genome shotgun (WGS) entry which is preliminary data.</text>
</comment>
<dbReference type="OrthoDB" id="9806342at2"/>
<dbReference type="NCBIfam" id="TIGR02764">
    <property type="entry name" value="spore_ybaN_pdaB"/>
    <property type="match status" value="1"/>
</dbReference>
<gene>
    <name evidence="2" type="ORF">DFQ01_13288</name>
</gene>
<accession>A0A2V2YLD0</accession>
<organism evidence="2 3">
    <name type="scientific">Paenibacillus cellulosilyticus</name>
    <dbReference type="NCBI Taxonomy" id="375489"/>
    <lineage>
        <taxon>Bacteria</taxon>
        <taxon>Bacillati</taxon>
        <taxon>Bacillota</taxon>
        <taxon>Bacilli</taxon>
        <taxon>Bacillales</taxon>
        <taxon>Paenibacillaceae</taxon>
        <taxon>Paenibacillus</taxon>
    </lineage>
</organism>
<dbReference type="Pfam" id="PF01522">
    <property type="entry name" value="Polysacc_deac_1"/>
    <property type="match status" value="1"/>
</dbReference>
<dbReference type="InterPro" id="IPR011330">
    <property type="entry name" value="Glyco_hydro/deAcase_b/a-brl"/>
</dbReference>
<dbReference type="PANTHER" id="PTHR10587">
    <property type="entry name" value="GLYCOSYL TRANSFERASE-RELATED"/>
    <property type="match status" value="1"/>
</dbReference>
<feature type="domain" description="NodB homology" evidence="1">
    <location>
        <begin position="55"/>
        <end position="235"/>
    </location>
</feature>
<evidence type="ECO:0000313" key="2">
    <source>
        <dbReference type="EMBL" id="PWV94369.1"/>
    </source>
</evidence>
<dbReference type="GO" id="GO:0005975">
    <property type="term" value="P:carbohydrate metabolic process"/>
    <property type="evidence" value="ECO:0007669"/>
    <property type="project" value="InterPro"/>
</dbReference>
<proteinExistence type="predicted"/>
<dbReference type="Gene3D" id="3.20.20.370">
    <property type="entry name" value="Glycoside hydrolase/deacetylase"/>
    <property type="match status" value="1"/>
</dbReference>
<dbReference type="SUPFAM" id="SSF88713">
    <property type="entry name" value="Glycoside hydrolase/deacetylase"/>
    <property type="match status" value="1"/>
</dbReference>
<dbReference type="AlphaFoldDB" id="A0A2V2YLD0"/>